<feature type="transmembrane region" description="Helical" evidence="2">
    <location>
        <begin position="53"/>
        <end position="75"/>
    </location>
</feature>
<comment type="caution">
    <text evidence="3">The sequence shown here is derived from an EMBL/GenBank/DDBJ whole genome shotgun (WGS) entry which is preliminary data.</text>
</comment>
<dbReference type="PANTHER" id="PTHR36485">
    <property type="entry name" value="OS01G0939000 PROTEIN"/>
    <property type="match status" value="1"/>
</dbReference>
<protein>
    <recommendedName>
        <fullName evidence="5">Phosphatidylinositol N-acetylglucosaminyltransferase subunit Y</fullName>
    </recommendedName>
</protein>
<accession>A0A9P6QQI5</accession>
<evidence type="ECO:0000256" key="2">
    <source>
        <dbReference type="SAM" id="Phobius"/>
    </source>
</evidence>
<keyword evidence="4" id="KW-1185">Reference proteome</keyword>
<dbReference type="InterPro" id="IPR029164">
    <property type="entry name" value="PIG-Y"/>
</dbReference>
<proteinExistence type="predicted"/>
<evidence type="ECO:0008006" key="5">
    <source>
        <dbReference type="Google" id="ProtNLM"/>
    </source>
</evidence>
<keyword evidence="2" id="KW-1133">Transmembrane helix</keyword>
<evidence type="ECO:0000256" key="1">
    <source>
        <dbReference type="SAM" id="MobiDB-lite"/>
    </source>
</evidence>
<keyword evidence="2" id="KW-0472">Membrane</keyword>
<evidence type="ECO:0000313" key="4">
    <source>
        <dbReference type="Proteomes" id="UP000823405"/>
    </source>
</evidence>
<keyword evidence="2" id="KW-0812">Transmembrane</keyword>
<feature type="region of interest" description="Disordered" evidence="1">
    <location>
        <begin position="1"/>
        <end position="40"/>
    </location>
</feature>
<reference evidence="3" key="1">
    <citation type="journal article" date="2020" name="Fungal Divers.">
        <title>Resolving the Mortierellaceae phylogeny through synthesis of multi-gene phylogenetics and phylogenomics.</title>
        <authorList>
            <person name="Vandepol N."/>
            <person name="Liber J."/>
            <person name="Desiro A."/>
            <person name="Na H."/>
            <person name="Kennedy M."/>
            <person name="Barry K."/>
            <person name="Grigoriev I.V."/>
            <person name="Miller A.N."/>
            <person name="O'Donnell K."/>
            <person name="Stajich J.E."/>
            <person name="Bonito G."/>
        </authorList>
    </citation>
    <scope>NUCLEOTIDE SEQUENCE</scope>
    <source>
        <strain evidence="3">NVP60</strain>
    </source>
</reference>
<dbReference type="PANTHER" id="PTHR36485:SF1">
    <property type="entry name" value="TRANSMEMBRANE PROTEIN"/>
    <property type="match status" value="1"/>
</dbReference>
<evidence type="ECO:0000313" key="3">
    <source>
        <dbReference type="EMBL" id="KAG0291998.1"/>
    </source>
</evidence>
<dbReference type="Pfam" id="PF15159">
    <property type="entry name" value="PIG-Y"/>
    <property type="match status" value="1"/>
</dbReference>
<feature type="transmembrane region" description="Helical" evidence="2">
    <location>
        <begin position="96"/>
        <end position="116"/>
    </location>
</feature>
<dbReference type="OrthoDB" id="2157498at2759"/>
<organism evidence="3 4">
    <name type="scientific">Linnemannia gamsii</name>
    <dbReference type="NCBI Taxonomy" id="64522"/>
    <lineage>
        <taxon>Eukaryota</taxon>
        <taxon>Fungi</taxon>
        <taxon>Fungi incertae sedis</taxon>
        <taxon>Mucoromycota</taxon>
        <taxon>Mortierellomycotina</taxon>
        <taxon>Mortierellomycetes</taxon>
        <taxon>Mortierellales</taxon>
        <taxon>Mortierellaceae</taxon>
        <taxon>Linnemannia</taxon>
    </lineage>
</organism>
<name>A0A9P6QQI5_9FUNG</name>
<dbReference type="AlphaFoldDB" id="A0A9P6QQI5"/>
<dbReference type="EMBL" id="JAAAIN010002564">
    <property type="protein sequence ID" value="KAG0291998.1"/>
    <property type="molecule type" value="Genomic_DNA"/>
</dbReference>
<gene>
    <name evidence="3" type="ORF">BGZ97_005730</name>
</gene>
<sequence>MRRRRLSTASTSSKRGGAGSSNNLRAQKAPNTPHHTRRFTTLISDQEPDTTYLWGYLLFFCTMVGFTVSMYALVASNYMPLTGNKTLDWIKKDSHYCMLVPVTIPVTVLFVLFNWLGMKLFRHN</sequence>
<dbReference type="Proteomes" id="UP000823405">
    <property type="component" value="Unassembled WGS sequence"/>
</dbReference>